<name>A0AAV1R368_9ROSI</name>
<protein>
    <submittedName>
        <fullName evidence="2">Uncharacterized protein</fullName>
    </submittedName>
</protein>
<dbReference type="EMBL" id="CAWUPB010000893">
    <property type="protein sequence ID" value="CAK7328363.1"/>
    <property type="molecule type" value="Genomic_DNA"/>
</dbReference>
<evidence type="ECO:0000313" key="2">
    <source>
        <dbReference type="EMBL" id="CAK7328363.1"/>
    </source>
</evidence>
<feature type="region of interest" description="Disordered" evidence="1">
    <location>
        <begin position="122"/>
        <end position="144"/>
    </location>
</feature>
<accession>A0AAV1R368</accession>
<reference evidence="2 3" key="1">
    <citation type="submission" date="2024-01" db="EMBL/GenBank/DDBJ databases">
        <authorList>
            <person name="Waweru B."/>
        </authorList>
    </citation>
    <scope>NUCLEOTIDE SEQUENCE [LARGE SCALE GENOMIC DNA]</scope>
</reference>
<sequence>MEEVLAKMEAWAGRGHGRCGGDLKRIQEHILIESIAQRKRPLWKLFCFRPCRDISTAQPEEAAGPTYENLGSIYQRNGDKGGCKDEEETDSSASRRRRSFSSFAIERGFLKWVLGSNDKDRGLEREREPVHNGRKIEKKPEPAGIVQEANHAKTVNSNEVMEEAVSEGNEGLKENSIFSSQEPPSFRGSENQAVARRRKAKFRTASLEQSSMPSTPPESVHKSVGEVQYLTLTSLLPTSKTIHNPMNLPRVTSSKPTLAALLPLKLPKYPDYSTCRSMN</sequence>
<dbReference type="AlphaFoldDB" id="A0AAV1R368"/>
<proteinExistence type="predicted"/>
<organism evidence="2 3">
    <name type="scientific">Dovyalis caffra</name>
    <dbReference type="NCBI Taxonomy" id="77055"/>
    <lineage>
        <taxon>Eukaryota</taxon>
        <taxon>Viridiplantae</taxon>
        <taxon>Streptophyta</taxon>
        <taxon>Embryophyta</taxon>
        <taxon>Tracheophyta</taxon>
        <taxon>Spermatophyta</taxon>
        <taxon>Magnoliopsida</taxon>
        <taxon>eudicotyledons</taxon>
        <taxon>Gunneridae</taxon>
        <taxon>Pentapetalae</taxon>
        <taxon>rosids</taxon>
        <taxon>fabids</taxon>
        <taxon>Malpighiales</taxon>
        <taxon>Salicaceae</taxon>
        <taxon>Flacourtieae</taxon>
        <taxon>Dovyalis</taxon>
    </lineage>
</organism>
<gene>
    <name evidence="2" type="ORF">DCAF_LOCUS6085</name>
</gene>
<dbReference type="Proteomes" id="UP001314170">
    <property type="component" value="Unassembled WGS sequence"/>
</dbReference>
<keyword evidence="3" id="KW-1185">Reference proteome</keyword>
<feature type="region of interest" description="Disordered" evidence="1">
    <location>
        <begin position="59"/>
        <end position="97"/>
    </location>
</feature>
<feature type="compositionally biased region" description="Basic and acidic residues" evidence="1">
    <location>
        <begin position="122"/>
        <end position="141"/>
    </location>
</feature>
<comment type="caution">
    <text evidence="2">The sequence shown here is derived from an EMBL/GenBank/DDBJ whole genome shotgun (WGS) entry which is preliminary data.</text>
</comment>
<evidence type="ECO:0000313" key="3">
    <source>
        <dbReference type="Proteomes" id="UP001314170"/>
    </source>
</evidence>
<evidence type="ECO:0000256" key="1">
    <source>
        <dbReference type="SAM" id="MobiDB-lite"/>
    </source>
</evidence>